<dbReference type="EMBL" id="JNVN01001890">
    <property type="protein sequence ID" value="KHJ32678.1"/>
    <property type="molecule type" value="Genomic_DNA"/>
</dbReference>
<sequence>MLINPEAPMTNDPKNDTSVTKTMTEASSVKKTANTGKNLHTSLHSIVVAMEQAENERKEGLALAQEFLELIDTWAKAKEDTYAAALVVPFIQKIAPIVTSFATGITCSGQTAPSFCFENKKKITPAVSKATNRSERRRMDTTTQKPPRDTWAAVTSRAAALPHPTIAQTHNNQVNQIKTVQNREQKEDKRLFLRLDPNHEWKKLSPSTIKKMIIERAGVAASAIATIYSVLSGLAIECVSDALRESILGIGQTFLQNGAIIEAASDWTSYIIPHVPHYIRILDERILVTDEMVKKECRTVCGVVPVVARPMKTKLEQQSTGWLVHFKQKPPRNGFRLFDESGPAMPFTRRRPIEQCQRCCGFHPTRTCTKAQRCKRCSKSHEAYECKEQVPKCSNCAGPHESTDLKCMARPCRQNGIVTLRTPAEPRVIRERGNRDFVAVLAESKKKDNTTDVAIIQEVTKLSS</sequence>
<keyword evidence="3" id="KW-1185">Reference proteome</keyword>
<gene>
    <name evidence="2" type="ORF">EV44_g3747</name>
</gene>
<dbReference type="Proteomes" id="UP000030854">
    <property type="component" value="Unassembled WGS sequence"/>
</dbReference>
<evidence type="ECO:0000256" key="1">
    <source>
        <dbReference type="SAM" id="MobiDB-lite"/>
    </source>
</evidence>
<accession>A0A0B1P318</accession>
<comment type="caution">
    <text evidence="2">The sequence shown here is derived from an EMBL/GenBank/DDBJ whole genome shotgun (WGS) entry which is preliminary data.</text>
</comment>
<feature type="region of interest" description="Disordered" evidence="1">
    <location>
        <begin position="127"/>
        <end position="147"/>
    </location>
</feature>
<evidence type="ECO:0000313" key="3">
    <source>
        <dbReference type="Proteomes" id="UP000030854"/>
    </source>
</evidence>
<proteinExistence type="predicted"/>
<dbReference type="AlphaFoldDB" id="A0A0B1P318"/>
<name>A0A0B1P318_UNCNE</name>
<organism evidence="2 3">
    <name type="scientific">Uncinula necator</name>
    <name type="common">Grape powdery mildew</name>
    <dbReference type="NCBI Taxonomy" id="52586"/>
    <lineage>
        <taxon>Eukaryota</taxon>
        <taxon>Fungi</taxon>
        <taxon>Dikarya</taxon>
        <taxon>Ascomycota</taxon>
        <taxon>Pezizomycotina</taxon>
        <taxon>Leotiomycetes</taxon>
        <taxon>Erysiphales</taxon>
        <taxon>Erysiphaceae</taxon>
        <taxon>Erysiphe</taxon>
    </lineage>
</organism>
<reference evidence="2 3" key="1">
    <citation type="journal article" date="2014" name="BMC Genomics">
        <title>Adaptive genomic structural variation in the grape powdery mildew pathogen, Erysiphe necator.</title>
        <authorList>
            <person name="Jones L."/>
            <person name="Riaz S."/>
            <person name="Morales-Cruz A."/>
            <person name="Amrine K.C."/>
            <person name="McGuire B."/>
            <person name="Gubler W.D."/>
            <person name="Walker M.A."/>
            <person name="Cantu D."/>
        </authorList>
    </citation>
    <scope>NUCLEOTIDE SEQUENCE [LARGE SCALE GENOMIC DNA]</scope>
    <source>
        <strain evidence="3">c</strain>
    </source>
</reference>
<protein>
    <submittedName>
        <fullName evidence="2">Putative eka-like protein</fullName>
    </submittedName>
</protein>
<evidence type="ECO:0000313" key="2">
    <source>
        <dbReference type="EMBL" id="KHJ32678.1"/>
    </source>
</evidence>
<dbReference type="HOGENOM" id="CLU_582917_0_0_1"/>